<gene>
    <name evidence="12" type="ORF">EV187_2757</name>
</gene>
<keyword evidence="3" id="KW-1003">Cell membrane</keyword>
<comment type="subcellular location">
    <subcellularLocation>
        <location evidence="1">Cell inner membrane</location>
        <topology evidence="1">Multi-pass membrane protein</topology>
    </subcellularLocation>
</comment>
<sequence>MTDKDPGPEPEEGEPVEPENAAKASEAALGDSIYPHTDTFYAGPELNKGVPADPVFIRVLSAIEIAIGVTLFALIVFGVMYQVLGRYFPSISWVGAGEVALMSMIAMTFITTGYLVGRNGHIVLEIFDELLAGRRLFVALRVTSAVIMVATSLALAYEAFVKIETEWGRLSAAMHVPVGTLYLFALVGFLSAAIHSTFKIPFANRPERKLDIGEMEG</sequence>
<dbReference type="OrthoDB" id="3557025at2"/>
<evidence type="ECO:0000256" key="1">
    <source>
        <dbReference type="ARBA" id="ARBA00004429"/>
    </source>
</evidence>
<evidence type="ECO:0000256" key="5">
    <source>
        <dbReference type="ARBA" id="ARBA00022692"/>
    </source>
</evidence>
<dbReference type="GO" id="GO:0005886">
    <property type="term" value="C:plasma membrane"/>
    <property type="evidence" value="ECO:0007669"/>
    <property type="project" value="UniProtKB-SubCell"/>
</dbReference>
<dbReference type="AlphaFoldDB" id="A0A4Q7M9M9"/>
<evidence type="ECO:0000256" key="3">
    <source>
        <dbReference type="ARBA" id="ARBA00022475"/>
    </source>
</evidence>
<keyword evidence="4" id="KW-0997">Cell inner membrane</keyword>
<evidence type="ECO:0000256" key="7">
    <source>
        <dbReference type="ARBA" id="ARBA00023136"/>
    </source>
</evidence>
<dbReference type="GO" id="GO:0022857">
    <property type="term" value="F:transmembrane transporter activity"/>
    <property type="evidence" value="ECO:0007669"/>
    <property type="project" value="TreeGrafter"/>
</dbReference>
<comment type="caution">
    <text evidence="12">The sequence shown here is derived from an EMBL/GenBank/DDBJ whole genome shotgun (WGS) entry which is preliminary data.</text>
</comment>
<evidence type="ECO:0000256" key="9">
    <source>
        <dbReference type="SAM" id="MobiDB-lite"/>
    </source>
</evidence>
<dbReference type="Proteomes" id="UP000293289">
    <property type="component" value="Unassembled WGS sequence"/>
</dbReference>
<feature type="compositionally biased region" description="Acidic residues" evidence="9">
    <location>
        <begin position="8"/>
        <end position="17"/>
    </location>
</feature>
<evidence type="ECO:0000313" key="13">
    <source>
        <dbReference type="Proteomes" id="UP000293289"/>
    </source>
</evidence>
<feature type="domain" description="Tripartite ATP-independent periplasmic transporters DctQ component" evidence="11">
    <location>
        <begin position="76"/>
        <end position="196"/>
    </location>
</feature>
<proteinExistence type="inferred from homology"/>
<evidence type="ECO:0000256" key="10">
    <source>
        <dbReference type="SAM" id="Phobius"/>
    </source>
</evidence>
<dbReference type="InterPro" id="IPR007387">
    <property type="entry name" value="TRAP_DctQ"/>
</dbReference>
<evidence type="ECO:0000259" key="11">
    <source>
        <dbReference type="Pfam" id="PF04290"/>
    </source>
</evidence>
<feature type="region of interest" description="Disordered" evidence="9">
    <location>
        <begin position="1"/>
        <end position="23"/>
    </location>
</feature>
<name>A0A4Q7M9M9_9MICO</name>
<evidence type="ECO:0000256" key="4">
    <source>
        <dbReference type="ARBA" id="ARBA00022519"/>
    </source>
</evidence>
<evidence type="ECO:0000256" key="8">
    <source>
        <dbReference type="ARBA" id="ARBA00038436"/>
    </source>
</evidence>
<reference evidence="12 13" key="1">
    <citation type="submission" date="2019-02" db="EMBL/GenBank/DDBJ databases">
        <title>Genomic Encyclopedia of Type Strains, Phase IV (KMG-IV): sequencing the most valuable type-strain genomes for metagenomic binning, comparative biology and taxonomic classification.</title>
        <authorList>
            <person name="Goeker M."/>
        </authorList>
    </citation>
    <scope>NUCLEOTIDE SEQUENCE [LARGE SCALE GENOMIC DNA]</scope>
    <source>
        <strain evidence="12 13">DSM 43045</strain>
    </source>
</reference>
<evidence type="ECO:0000256" key="6">
    <source>
        <dbReference type="ARBA" id="ARBA00022989"/>
    </source>
</evidence>
<protein>
    <submittedName>
        <fullName evidence="12">TRAP-type C4-dicarboxylate transport system permease small subunit</fullName>
    </submittedName>
</protein>
<evidence type="ECO:0000313" key="12">
    <source>
        <dbReference type="EMBL" id="RZS64371.1"/>
    </source>
</evidence>
<dbReference type="InterPro" id="IPR055348">
    <property type="entry name" value="DctQ"/>
</dbReference>
<feature type="transmembrane region" description="Helical" evidence="10">
    <location>
        <begin position="55"/>
        <end position="81"/>
    </location>
</feature>
<dbReference type="PANTHER" id="PTHR35011:SF2">
    <property type="entry name" value="2,3-DIKETO-L-GULONATE TRAP TRANSPORTER SMALL PERMEASE PROTEIN YIAM"/>
    <property type="match status" value="1"/>
</dbReference>
<feature type="transmembrane region" description="Helical" evidence="10">
    <location>
        <begin position="138"/>
        <end position="160"/>
    </location>
</feature>
<keyword evidence="13" id="KW-1185">Reference proteome</keyword>
<keyword evidence="6 10" id="KW-1133">Transmembrane helix</keyword>
<evidence type="ECO:0000256" key="2">
    <source>
        <dbReference type="ARBA" id="ARBA00022448"/>
    </source>
</evidence>
<dbReference type="GO" id="GO:0015740">
    <property type="term" value="P:C4-dicarboxylate transport"/>
    <property type="evidence" value="ECO:0007669"/>
    <property type="project" value="TreeGrafter"/>
</dbReference>
<dbReference type="Pfam" id="PF04290">
    <property type="entry name" value="DctQ"/>
    <property type="match status" value="1"/>
</dbReference>
<keyword evidence="2" id="KW-0813">Transport</keyword>
<keyword evidence="5 10" id="KW-0812">Transmembrane</keyword>
<dbReference type="PANTHER" id="PTHR35011">
    <property type="entry name" value="2,3-DIKETO-L-GULONATE TRAP TRANSPORTER SMALL PERMEASE PROTEIN YIAM"/>
    <property type="match status" value="1"/>
</dbReference>
<organism evidence="12 13">
    <name type="scientific">Agromyces ramosus</name>
    <dbReference type="NCBI Taxonomy" id="33879"/>
    <lineage>
        <taxon>Bacteria</taxon>
        <taxon>Bacillati</taxon>
        <taxon>Actinomycetota</taxon>
        <taxon>Actinomycetes</taxon>
        <taxon>Micrococcales</taxon>
        <taxon>Microbacteriaceae</taxon>
        <taxon>Agromyces</taxon>
    </lineage>
</organism>
<dbReference type="EMBL" id="SGWY01000003">
    <property type="protein sequence ID" value="RZS64371.1"/>
    <property type="molecule type" value="Genomic_DNA"/>
</dbReference>
<accession>A0A4Q7M9M9</accession>
<comment type="similarity">
    <text evidence="8">Belongs to the TRAP transporter small permease family.</text>
</comment>
<dbReference type="RefSeq" id="WP_130353611.1">
    <property type="nucleotide sequence ID" value="NZ_SGWY01000003.1"/>
</dbReference>
<keyword evidence="7 10" id="KW-0472">Membrane</keyword>
<feature type="transmembrane region" description="Helical" evidence="10">
    <location>
        <begin position="180"/>
        <end position="198"/>
    </location>
</feature>
<feature type="transmembrane region" description="Helical" evidence="10">
    <location>
        <begin position="93"/>
        <end position="117"/>
    </location>
</feature>